<accession>A0A9N9PDZ9</accession>
<feature type="transmembrane region" description="Helical" evidence="2">
    <location>
        <begin position="100"/>
        <end position="120"/>
    </location>
</feature>
<keyword evidence="2" id="KW-1133">Transmembrane helix</keyword>
<dbReference type="EMBL" id="CAJVPY010048856">
    <property type="protein sequence ID" value="CAG8812474.1"/>
    <property type="molecule type" value="Genomic_DNA"/>
</dbReference>
<keyword evidence="2" id="KW-0472">Membrane</keyword>
<feature type="compositionally biased region" description="Low complexity" evidence="1">
    <location>
        <begin position="16"/>
        <end position="27"/>
    </location>
</feature>
<organism evidence="3 4">
    <name type="scientific">Dentiscutata erythropus</name>
    <dbReference type="NCBI Taxonomy" id="1348616"/>
    <lineage>
        <taxon>Eukaryota</taxon>
        <taxon>Fungi</taxon>
        <taxon>Fungi incertae sedis</taxon>
        <taxon>Mucoromycota</taxon>
        <taxon>Glomeromycotina</taxon>
        <taxon>Glomeromycetes</taxon>
        <taxon>Diversisporales</taxon>
        <taxon>Gigasporaceae</taxon>
        <taxon>Dentiscutata</taxon>
    </lineage>
</organism>
<feature type="region of interest" description="Disordered" evidence="1">
    <location>
        <begin position="1"/>
        <end position="51"/>
    </location>
</feature>
<evidence type="ECO:0000256" key="1">
    <source>
        <dbReference type="SAM" id="MobiDB-lite"/>
    </source>
</evidence>
<feature type="non-terminal residue" evidence="3">
    <location>
        <position position="1"/>
    </location>
</feature>
<dbReference type="AlphaFoldDB" id="A0A9N9PDZ9"/>
<reference evidence="3" key="1">
    <citation type="submission" date="2021-06" db="EMBL/GenBank/DDBJ databases">
        <authorList>
            <person name="Kallberg Y."/>
            <person name="Tangrot J."/>
            <person name="Rosling A."/>
        </authorList>
    </citation>
    <scope>NUCLEOTIDE SEQUENCE</scope>
    <source>
        <strain evidence="3">MA453B</strain>
    </source>
</reference>
<keyword evidence="4" id="KW-1185">Reference proteome</keyword>
<comment type="caution">
    <text evidence="3">The sequence shown here is derived from an EMBL/GenBank/DDBJ whole genome shotgun (WGS) entry which is preliminary data.</text>
</comment>
<proteinExistence type="predicted"/>
<keyword evidence="2" id="KW-0812">Transmembrane</keyword>
<evidence type="ECO:0000313" key="3">
    <source>
        <dbReference type="EMBL" id="CAG8812474.1"/>
    </source>
</evidence>
<evidence type="ECO:0000313" key="4">
    <source>
        <dbReference type="Proteomes" id="UP000789405"/>
    </source>
</evidence>
<feature type="transmembrane region" description="Helical" evidence="2">
    <location>
        <begin position="72"/>
        <end position="88"/>
    </location>
</feature>
<evidence type="ECO:0000256" key="2">
    <source>
        <dbReference type="SAM" id="Phobius"/>
    </source>
</evidence>
<feature type="compositionally biased region" description="Polar residues" evidence="1">
    <location>
        <begin position="37"/>
        <end position="51"/>
    </location>
</feature>
<sequence>SQNNGSQNEEQKDLKNNNVQDSQNSDSQNEEQKDLKNNNVQDSQNNDLQNEKQYNLRDLEKKHPKHFTMKRVFFFVIFLSIVECFFKYDIYCTSKSVDTIFFFILSTVLTRSISLFFSHGTNIRVESIMKFGFRKQCKCNEYKESKHGCRGQDKYKKCKKSNNECKEQDKCKKCNHELKYVFYELLIKNKQPDY</sequence>
<dbReference type="OrthoDB" id="2449919at2759"/>
<protein>
    <submittedName>
        <fullName evidence="3">5270_t:CDS:1</fullName>
    </submittedName>
</protein>
<name>A0A9N9PDZ9_9GLOM</name>
<dbReference type="Proteomes" id="UP000789405">
    <property type="component" value="Unassembled WGS sequence"/>
</dbReference>
<gene>
    <name evidence="3" type="ORF">DERYTH_LOCUS25631</name>
</gene>